<dbReference type="Proteomes" id="UP001183246">
    <property type="component" value="Unassembled WGS sequence"/>
</dbReference>
<evidence type="ECO:0008006" key="3">
    <source>
        <dbReference type="Google" id="ProtNLM"/>
    </source>
</evidence>
<dbReference type="EMBL" id="JAVREL010000012">
    <property type="protein sequence ID" value="MDT0344911.1"/>
    <property type="molecule type" value="Genomic_DNA"/>
</dbReference>
<keyword evidence="2" id="KW-1185">Reference proteome</keyword>
<dbReference type="RefSeq" id="WP_311706046.1">
    <property type="nucleotide sequence ID" value="NZ_JAVREL010000012.1"/>
</dbReference>
<organism evidence="1 2">
    <name type="scientific">Streptomyces litchfieldiae</name>
    <dbReference type="NCBI Taxonomy" id="3075543"/>
    <lineage>
        <taxon>Bacteria</taxon>
        <taxon>Bacillati</taxon>
        <taxon>Actinomycetota</taxon>
        <taxon>Actinomycetes</taxon>
        <taxon>Kitasatosporales</taxon>
        <taxon>Streptomycetaceae</taxon>
        <taxon>Streptomyces</taxon>
    </lineage>
</organism>
<accession>A0ABU2MTW5</accession>
<protein>
    <recommendedName>
        <fullName evidence="3">Integral membrane protein</fullName>
    </recommendedName>
</protein>
<evidence type="ECO:0000313" key="2">
    <source>
        <dbReference type="Proteomes" id="UP001183246"/>
    </source>
</evidence>
<evidence type="ECO:0000313" key="1">
    <source>
        <dbReference type="EMBL" id="MDT0344911.1"/>
    </source>
</evidence>
<comment type="caution">
    <text evidence="1">The sequence shown here is derived from an EMBL/GenBank/DDBJ whole genome shotgun (WGS) entry which is preliminary data.</text>
</comment>
<sequence length="139" mass="14448">MALLISEFPGAQPAGELVGDRLLDTLTGAACGLLAAALITHRRVGTHVQRLFARAESARADTERLLAAPAPSPAALEAAQHQLAHALTELGAATATAAGEWRRHPLPSERVARAERAGHRTLAAAVRQRTRTGSGNGDA</sequence>
<gene>
    <name evidence="1" type="ORF">RM590_20175</name>
</gene>
<name>A0ABU2MTW5_9ACTN</name>
<proteinExistence type="predicted"/>
<reference evidence="2" key="1">
    <citation type="submission" date="2023-07" db="EMBL/GenBank/DDBJ databases">
        <title>30 novel species of actinomycetes from the DSMZ collection.</title>
        <authorList>
            <person name="Nouioui I."/>
        </authorList>
    </citation>
    <scope>NUCLEOTIDE SEQUENCE [LARGE SCALE GENOMIC DNA]</scope>
    <source>
        <strain evidence="2">DSM 44938</strain>
    </source>
</reference>